<accession>A0A9P7Y5G7</accession>
<dbReference type="OrthoDB" id="2384579at2759"/>
<reference evidence="1" key="1">
    <citation type="submission" date="2021-06" db="EMBL/GenBank/DDBJ databases">
        <title>Genome Sequence of Mortierella hyaline Strain SCG-10, a Cold-Adapted, Nitrate-Reducing Fungus Isolated from Soil in Minnesota, USA.</title>
        <authorList>
            <person name="Aldossari N."/>
        </authorList>
    </citation>
    <scope>NUCLEOTIDE SEQUENCE</scope>
    <source>
        <strain evidence="1">SCG-10</strain>
    </source>
</reference>
<name>A0A9P7Y5G7_9FUNG</name>
<dbReference type="AlphaFoldDB" id="A0A9P7Y5G7"/>
<dbReference type="EMBL" id="JAHRHY010000002">
    <property type="protein sequence ID" value="KAG9071686.1"/>
    <property type="molecule type" value="Genomic_DNA"/>
</dbReference>
<sequence>MSQFISFARGVGQSSMSHTTFAAAAVMTNHKYSQVTGFLNRVAIFNSNKDLHSRAHNTNSNSVSYRNYTIANTNTPTSPSSAPRNNLPRCSGMTARNTPCQRDGINLVTESPTSANKDSKAVVRYYCYQHDPRLAVSRRCLGYVASEHRQCRLICSESEIRTGGRPICNRHYHLGARLVARRN</sequence>
<gene>
    <name evidence="1" type="ORF">KI688_005899</name>
</gene>
<evidence type="ECO:0000313" key="2">
    <source>
        <dbReference type="Proteomes" id="UP000707451"/>
    </source>
</evidence>
<proteinExistence type="predicted"/>
<protein>
    <submittedName>
        <fullName evidence="1">Uncharacterized protein</fullName>
    </submittedName>
</protein>
<keyword evidence="2" id="KW-1185">Reference proteome</keyword>
<comment type="caution">
    <text evidence="1">The sequence shown here is derived from an EMBL/GenBank/DDBJ whole genome shotgun (WGS) entry which is preliminary data.</text>
</comment>
<organism evidence="1 2">
    <name type="scientific">Linnemannia hyalina</name>
    <dbReference type="NCBI Taxonomy" id="64524"/>
    <lineage>
        <taxon>Eukaryota</taxon>
        <taxon>Fungi</taxon>
        <taxon>Fungi incertae sedis</taxon>
        <taxon>Mucoromycota</taxon>
        <taxon>Mortierellomycotina</taxon>
        <taxon>Mortierellomycetes</taxon>
        <taxon>Mortierellales</taxon>
        <taxon>Mortierellaceae</taxon>
        <taxon>Linnemannia</taxon>
    </lineage>
</organism>
<dbReference type="Proteomes" id="UP000707451">
    <property type="component" value="Unassembled WGS sequence"/>
</dbReference>
<evidence type="ECO:0000313" key="1">
    <source>
        <dbReference type="EMBL" id="KAG9071686.1"/>
    </source>
</evidence>